<evidence type="ECO:0000313" key="1">
    <source>
        <dbReference type="EMBL" id="MPN25494.1"/>
    </source>
</evidence>
<name>A0A645GNF7_9ZZZZ</name>
<comment type="caution">
    <text evidence="1">The sequence shown here is derived from an EMBL/GenBank/DDBJ whole genome shotgun (WGS) entry which is preliminary data.</text>
</comment>
<dbReference type="EMBL" id="VSSQ01074697">
    <property type="protein sequence ID" value="MPN25494.1"/>
    <property type="molecule type" value="Genomic_DNA"/>
</dbReference>
<gene>
    <name evidence="1" type="ORF">SDC9_172905</name>
</gene>
<dbReference type="AlphaFoldDB" id="A0A645GNF7"/>
<organism evidence="1">
    <name type="scientific">bioreactor metagenome</name>
    <dbReference type="NCBI Taxonomy" id="1076179"/>
    <lineage>
        <taxon>unclassified sequences</taxon>
        <taxon>metagenomes</taxon>
        <taxon>ecological metagenomes</taxon>
    </lineage>
</organism>
<proteinExistence type="predicted"/>
<sequence length="108" mass="11734">MAAGDKALPLQRGQDVSQLSAADAEFFRQNALSGQAFAGGKLTVLHGGQQLNPDGFGLGWLVTHIDNRSFRFHSLRQKAAGRDRPAWSRGCRSKAAVPLRGIFSEKTR</sequence>
<protein>
    <submittedName>
        <fullName evidence="1">Uncharacterized protein</fullName>
    </submittedName>
</protein>
<reference evidence="1" key="1">
    <citation type="submission" date="2019-08" db="EMBL/GenBank/DDBJ databases">
        <authorList>
            <person name="Kucharzyk K."/>
            <person name="Murdoch R.W."/>
            <person name="Higgins S."/>
            <person name="Loffler F."/>
        </authorList>
    </citation>
    <scope>NUCLEOTIDE SEQUENCE</scope>
</reference>
<accession>A0A645GNF7</accession>